<dbReference type="InterPro" id="IPR008969">
    <property type="entry name" value="CarboxyPept-like_regulatory"/>
</dbReference>
<feature type="signal peptide" evidence="10">
    <location>
        <begin position="1"/>
        <end position="44"/>
    </location>
</feature>
<dbReference type="InterPro" id="IPR039426">
    <property type="entry name" value="TonB-dep_rcpt-like"/>
</dbReference>
<organism evidence="13 14">
    <name type="scientific">Pontibacter mangrovi</name>
    <dbReference type="NCBI Taxonomy" id="2589816"/>
    <lineage>
        <taxon>Bacteria</taxon>
        <taxon>Pseudomonadati</taxon>
        <taxon>Bacteroidota</taxon>
        <taxon>Cytophagia</taxon>
        <taxon>Cytophagales</taxon>
        <taxon>Hymenobacteraceae</taxon>
        <taxon>Pontibacter</taxon>
    </lineage>
</organism>
<keyword evidence="3 8" id="KW-1134">Transmembrane beta strand</keyword>
<dbReference type="Pfam" id="PF00593">
    <property type="entry name" value="TonB_dep_Rec_b-barrel"/>
    <property type="match status" value="1"/>
</dbReference>
<keyword evidence="6 8" id="KW-0472">Membrane</keyword>
<reference evidence="13 14" key="1">
    <citation type="submission" date="2019-06" db="EMBL/GenBank/DDBJ databases">
        <title>A novel bacterium of genus Pontibacter, isolated from marine sediment.</title>
        <authorList>
            <person name="Huang H."/>
            <person name="Mo K."/>
            <person name="Hu Y."/>
        </authorList>
    </citation>
    <scope>NUCLEOTIDE SEQUENCE [LARGE SCALE GENOMIC DNA]</scope>
    <source>
        <strain evidence="13 14">HB172049</strain>
    </source>
</reference>
<feature type="chain" id="PRO_5021460904" evidence="10">
    <location>
        <begin position="45"/>
        <end position="1119"/>
    </location>
</feature>
<dbReference type="Proteomes" id="UP000316727">
    <property type="component" value="Unassembled WGS sequence"/>
</dbReference>
<dbReference type="Gene3D" id="2.40.170.20">
    <property type="entry name" value="TonB-dependent receptor, beta-barrel domain"/>
    <property type="match status" value="1"/>
</dbReference>
<keyword evidence="4 8" id="KW-0812">Transmembrane</keyword>
<dbReference type="Gene3D" id="2.170.130.10">
    <property type="entry name" value="TonB-dependent receptor, plug domain"/>
    <property type="match status" value="1"/>
</dbReference>
<evidence type="ECO:0000256" key="4">
    <source>
        <dbReference type="ARBA" id="ARBA00022692"/>
    </source>
</evidence>
<name>A0A501WEQ9_9BACT</name>
<keyword evidence="10" id="KW-0732">Signal</keyword>
<proteinExistence type="inferred from homology"/>
<dbReference type="Pfam" id="PF07715">
    <property type="entry name" value="Plug"/>
    <property type="match status" value="1"/>
</dbReference>
<evidence type="ECO:0000313" key="13">
    <source>
        <dbReference type="EMBL" id="TPE44036.1"/>
    </source>
</evidence>
<evidence type="ECO:0000256" key="6">
    <source>
        <dbReference type="ARBA" id="ARBA00023136"/>
    </source>
</evidence>
<dbReference type="FunFam" id="2.60.40.1120:FF:000003">
    <property type="entry name" value="Outer membrane protein Omp121"/>
    <property type="match status" value="1"/>
</dbReference>
<dbReference type="InterPro" id="IPR023996">
    <property type="entry name" value="TonB-dep_OMP_SusC/RagA"/>
</dbReference>
<dbReference type="SUPFAM" id="SSF56935">
    <property type="entry name" value="Porins"/>
    <property type="match status" value="1"/>
</dbReference>
<evidence type="ECO:0000256" key="9">
    <source>
        <dbReference type="RuleBase" id="RU003357"/>
    </source>
</evidence>
<protein>
    <submittedName>
        <fullName evidence="13">TonB-dependent receptor</fullName>
    </submittedName>
</protein>
<comment type="caution">
    <text evidence="13">The sequence shown here is derived from an EMBL/GenBank/DDBJ whole genome shotgun (WGS) entry which is preliminary data.</text>
</comment>
<evidence type="ECO:0000256" key="3">
    <source>
        <dbReference type="ARBA" id="ARBA00022452"/>
    </source>
</evidence>
<evidence type="ECO:0000256" key="7">
    <source>
        <dbReference type="ARBA" id="ARBA00023237"/>
    </source>
</evidence>
<dbReference type="Pfam" id="PF13715">
    <property type="entry name" value="CarbopepD_reg_2"/>
    <property type="match status" value="1"/>
</dbReference>
<evidence type="ECO:0000256" key="1">
    <source>
        <dbReference type="ARBA" id="ARBA00004571"/>
    </source>
</evidence>
<dbReference type="RefSeq" id="WP_140621659.1">
    <property type="nucleotide sequence ID" value="NZ_VFRQ01000005.1"/>
</dbReference>
<dbReference type="PROSITE" id="PS52016">
    <property type="entry name" value="TONB_DEPENDENT_REC_3"/>
    <property type="match status" value="1"/>
</dbReference>
<feature type="domain" description="TonB-dependent receptor plug" evidence="12">
    <location>
        <begin position="152"/>
        <end position="256"/>
    </location>
</feature>
<keyword evidence="14" id="KW-1185">Reference proteome</keyword>
<dbReference type="NCBIfam" id="TIGR04057">
    <property type="entry name" value="SusC_RagA_signa"/>
    <property type="match status" value="1"/>
</dbReference>
<dbReference type="Gene3D" id="2.60.40.1120">
    <property type="entry name" value="Carboxypeptidase-like, regulatory domain"/>
    <property type="match status" value="1"/>
</dbReference>
<dbReference type="InterPro" id="IPR037066">
    <property type="entry name" value="Plug_dom_sf"/>
</dbReference>
<keyword evidence="5 9" id="KW-0798">TonB box</keyword>
<dbReference type="NCBIfam" id="TIGR04056">
    <property type="entry name" value="OMP_RagA_SusC"/>
    <property type="match status" value="1"/>
</dbReference>
<evidence type="ECO:0000256" key="2">
    <source>
        <dbReference type="ARBA" id="ARBA00022448"/>
    </source>
</evidence>
<dbReference type="SUPFAM" id="SSF49464">
    <property type="entry name" value="Carboxypeptidase regulatory domain-like"/>
    <property type="match status" value="1"/>
</dbReference>
<keyword evidence="2 8" id="KW-0813">Transport</keyword>
<comment type="subcellular location">
    <subcellularLocation>
        <location evidence="1 8">Cell outer membrane</location>
        <topology evidence="1 8">Multi-pass membrane protein</topology>
    </subcellularLocation>
</comment>
<keyword evidence="13" id="KW-0675">Receptor</keyword>
<sequence>MKQNYSKAWIPPLGRHAKFTSRQMKLATALAVACLLQAPTASSAATAAFAAESSLTVLQGVEVKGKITDENGEGIPGATVVVKGTTLGTTTDLSGNFSLSVPDGNSTLVVSFIGYKTQEIPVNNRASINVSMAADTKALQEVVVTGYAVQEKKDLTGAVAVVDVSEMTKQPEPTVTSMLQGRAAGVTVLSSGQPGESQQVRIRGFNTFGNNTPLYVVDGVPTQNISDLNPNDVETMQVLKDAGSASIYGSRAANGVVIITTKRGKDKVKVTYDGFYGTQRPPKDNPWDLANPQEMADLNWLVYKNRRNVDDPTEVDPLYGTYTPSSSPTLPDYLVAGNQTGLMEGDPAVDPSLYYVNPFYTGGSTELGSFYRIVKANKEGTDWFDEIFDPASIMSHNVGVSGGGEMGSFYFGANYFNQEGTLKNTFYKRYTVRANSTYNLAQNVRIGENLAYSIINSRRVGGGENMINMAYREQTIIPVYDIMGNFAGSFGNGLGNARNPVAQLDRIKNNRSLNSRLFGNVFAEADLLQHFTLRTSFGGEMYNTNTRAFIFPEYENAENNSFNQFDQNANSGYNWTWTNTLTYKQNFNDVHDITVVVGTEAYNNYWDYVNGTARGYFSFDPDYTTLSTGTTARNSFSGRGEDALYSLIGRLDYNLMDKYLFGFVVRRDGSSRFGASKRYGTFPAASAGWRISEESFMQGISWINDLKIRGGYGVMGNQLNVAPENAFYLYGADPNLTYYDIDGTNKTTAEGFRQSRIGNTNAKWETNINSNIGIDATLLNGKIDITADYYRKVIDDLLFDPELPATSGAATRPFVNIAKMKNSGLDLAITGHINATSDLTFDITGTLTTYDNEIQKVSNGSQYFDLESRRFNGSYIVRNRVGDAMSSFYGYQIEGFWDDEAEINAANETAQAATGDASAVYQSDVAVGRFRYADTNGDGVITPDDKTILGNPNPDFTYGLNIGANYKNFDFSMFLYGSQGNDIWNQVKWWTDFYPNFGGAKSKTAVHDSWTPENRNATAPIQEQSGSFSTTNVPNSYFVEDGSYLRARNMQLGYTLPKTILDNYGVGSLRVYLQATNLFTITNYSGIDPEISGGTTAFGIDEGNYPNVRQYLVGLNLSF</sequence>
<comment type="similarity">
    <text evidence="8 9">Belongs to the TonB-dependent receptor family.</text>
</comment>
<accession>A0A501WEQ9</accession>
<evidence type="ECO:0000313" key="14">
    <source>
        <dbReference type="Proteomes" id="UP000316727"/>
    </source>
</evidence>
<dbReference type="InterPro" id="IPR036942">
    <property type="entry name" value="Beta-barrel_TonB_sf"/>
</dbReference>
<dbReference type="InterPro" id="IPR000531">
    <property type="entry name" value="Beta-barrel_TonB"/>
</dbReference>
<evidence type="ECO:0000256" key="10">
    <source>
        <dbReference type="SAM" id="SignalP"/>
    </source>
</evidence>
<feature type="domain" description="TonB-dependent receptor-like beta-barrel" evidence="11">
    <location>
        <begin position="489"/>
        <end position="1078"/>
    </location>
</feature>
<gene>
    <name evidence="13" type="ORF">FJM65_11490</name>
</gene>
<dbReference type="InterPro" id="IPR012910">
    <property type="entry name" value="Plug_dom"/>
</dbReference>
<keyword evidence="7 8" id="KW-0998">Cell outer membrane</keyword>
<evidence type="ECO:0000259" key="12">
    <source>
        <dbReference type="Pfam" id="PF07715"/>
    </source>
</evidence>
<evidence type="ECO:0000256" key="8">
    <source>
        <dbReference type="PROSITE-ProRule" id="PRU01360"/>
    </source>
</evidence>
<dbReference type="AlphaFoldDB" id="A0A501WEQ9"/>
<dbReference type="GO" id="GO:0009279">
    <property type="term" value="C:cell outer membrane"/>
    <property type="evidence" value="ECO:0007669"/>
    <property type="project" value="UniProtKB-SubCell"/>
</dbReference>
<dbReference type="OrthoDB" id="9768177at2"/>
<dbReference type="InterPro" id="IPR023997">
    <property type="entry name" value="TonB-dep_OMP_SusC/RagA_CS"/>
</dbReference>
<evidence type="ECO:0000259" key="11">
    <source>
        <dbReference type="Pfam" id="PF00593"/>
    </source>
</evidence>
<dbReference type="EMBL" id="VFRQ01000005">
    <property type="protein sequence ID" value="TPE44036.1"/>
    <property type="molecule type" value="Genomic_DNA"/>
</dbReference>
<evidence type="ECO:0000256" key="5">
    <source>
        <dbReference type="ARBA" id="ARBA00023077"/>
    </source>
</evidence>